<keyword evidence="2" id="KW-1133">Transmembrane helix</keyword>
<evidence type="ECO:0000259" key="3">
    <source>
        <dbReference type="Pfam" id="PF05707"/>
    </source>
</evidence>
<proteinExistence type="predicted"/>
<evidence type="ECO:0000256" key="2">
    <source>
        <dbReference type="SAM" id="Phobius"/>
    </source>
</evidence>
<name>A0A1G6HAW0_9GAMM</name>
<evidence type="ECO:0000256" key="1">
    <source>
        <dbReference type="SAM" id="MobiDB-lite"/>
    </source>
</evidence>
<gene>
    <name evidence="4" type="ORF">SAMN05421749_10243</name>
</gene>
<dbReference type="InterPro" id="IPR008900">
    <property type="entry name" value="Zot_N"/>
</dbReference>
<dbReference type="OrthoDB" id="8809170at2"/>
<evidence type="ECO:0000313" key="5">
    <source>
        <dbReference type="Proteomes" id="UP000242317"/>
    </source>
</evidence>
<dbReference type="Pfam" id="PF05707">
    <property type="entry name" value="Zot"/>
    <property type="match status" value="2"/>
</dbReference>
<organism evidence="4 5">
    <name type="scientific">Acinetobacter marinus</name>
    <dbReference type="NCBI Taxonomy" id="281375"/>
    <lineage>
        <taxon>Bacteria</taxon>
        <taxon>Pseudomonadati</taxon>
        <taxon>Pseudomonadota</taxon>
        <taxon>Gammaproteobacteria</taxon>
        <taxon>Moraxellales</taxon>
        <taxon>Moraxellaceae</taxon>
        <taxon>Acinetobacter</taxon>
    </lineage>
</organism>
<keyword evidence="5" id="KW-1185">Reference proteome</keyword>
<accession>A0A1G6HAW0</accession>
<dbReference type="RefSeq" id="WP_092616219.1">
    <property type="nucleotide sequence ID" value="NZ_FMYK01000002.1"/>
</dbReference>
<sequence length="401" mass="46042">MLKLYTGKPGSFKTAKAVSDAMRFVKEGRPVYTNIDNFDYEGVQKLPESLDWADCPHGSVVIYDEAQQFDFLQYKGREKLSSDQRVKGLETHRHQGYDIILVTQSPSFLHNHVLSLVGEHYHLHRAYGRSYADVFLWRYTSHSPDSTGAKNKAESHEKFKPESKLFDNYQSTTIDTHKLKVPVLYWKLGGFLLAVIALILYMVFGSNNPFLSAHKIKDNYDHASGKKVVESQASSVSINEPQGFGGLDDRTEEQRRADFNKQLEYNREQLMKYNVNKPYDIDYTAFQYQVQQVPQLSGCAIIDKKCTCYSQQATRLDISQTDCKRYMNGDKPFNPFKQVNSNENFTYAQSNNSGNSPLSSQQNPAQISLNEYAKFQEYQRITQEYQRSQPQQTGELNHGFG</sequence>
<feature type="domain" description="Zona occludens toxin N-terminal" evidence="3">
    <location>
        <begin position="49"/>
        <end position="173"/>
    </location>
</feature>
<reference evidence="5" key="1">
    <citation type="submission" date="2016-09" db="EMBL/GenBank/DDBJ databases">
        <authorList>
            <person name="Varghese N."/>
            <person name="Submissions S."/>
        </authorList>
    </citation>
    <scope>NUCLEOTIDE SEQUENCE [LARGE SCALE GENOMIC DNA]</scope>
    <source>
        <strain evidence="5">ANC 3699</strain>
    </source>
</reference>
<dbReference type="EMBL" id="FMYK01000002">
    <property type="protein sequence ID" value="SDB91412.1"/>
    <property type="molecule type" value="Genomic_DNA"/>
</dbReference>
<keyword evidence="2" id="KW-0812">Transmembrane</keyword>
<feature type="domain" description="Zona occludens toxin N-terminal" evidence="3">
    <location>
        <begin position="1"/>
        <end position="45"/>
    </location>
</feature>
<feature type="transmembrane region" description="Helical" evidence="2">
    <location>
        <begin position="184"/>
        <end position="204"/>
    </location>
</feature>
<protein>
    <submittedName>
        <fullName evidence="4">Zona occludens toxin</fullName>
    </submittedName>
</protein>
<feature type="region of interest" description="Disordered" evidence="1">
    <location>
        <begin position="382"/>
        <end position="401"/>
    </location>
</feature>
<keyword evidence="2" id="KW-0472">Membrane</keyword>
<evidence type="ECO:0000313" key="4">
    <source>
        <dbReference type="EMBL" id="SDB91412.1"/>
    </source>
</evidence>
<dbReference type="InterPro" id="IPR027417">
    <property type="entry name" value="P-loop_NTPase"/>
</dbReference>
<dbReference type="Gene3D" id="3.40.50.300">
    <property type="entry name" value="P-loop containing nucleotide triphosphate hydrolases"/>
    <property type="match status" value="1"/>
</dbReference>
<feature type="compositionally biased region" description="Polar residues" evidence="1">
    <location>
        <begin position="382"/>
        <end position="395"/>
    </location>
</feature>
<dbReference type="Proteomes" id="UP000242317">
    <property type="component" value="Unassembled WGS sequence"/>
</dbReference>
<dbReference type="AlphaFoldDB" id="A0A1G6HAW0"/>